<dbReference type="EMBL" id="CP012673">
    <property type="protein sequence ID" value="AUX45581.1"/>
    <property type="molecule type" value="Genomic_DNA"/>
</dbReference>
<gene>
    <name evidence="2" type="ORF">SOCE26_070750</name>
</gene>
<dbReference type="Pfam" id="PF09536">
    <property type="entry name" value="DUF2378"/>
    <property type="match status" value="1"/>
</dbReference>
<dbReference type="RefSeq" id="WP_104983937.1">
    <property type="nucleotide sequence ID" value="NZ_CP012673.1"/>
</dbReference>
<dbReference type="Proteomes" id="UP000238348">
    <property type="component" value="Chromosome"/>
</dbReference>
<protein>
    <recommendedName>
        <fullName evidence="4">DUF2378 family protein</fullName>
    </recommendedName>
</protein>
<name>A0A2L0F258_SORCE</name>
<proteinExistence type="predicted"/>
<dbReference type="AlphaFoldDB" id="A0A2L0F258"/>
<evidence type="ECO:0000313" key="2">
    <source>
        <dbReference type="EMBL" id="AUX45581.1"/>
    </source>
</evidence>
<dbReference type="InterPro" id="IPR011751">
    <property type="entry name" value="Mxa_paralog_2265"/>
</dbReference>
<organism evidence="2 3">
    <name type="scientific">Sorangium cellulosum</name>
    <name type="common">Polyangium cellulosum</name>
    <dbReference type="NCBI Taxonomy" id="56"/>
    <lineage>
        <taxon>Bacteria</taxon>
        <taxon>Pseudomonadati</taxon>
        <taxon>Myxococcota</taxon>
        <taxon>Polyangia</taxon>
        <taxon>Polyangiales</taxon>
        <taxon>Polyangiaceae</taxon>
        <taxon>Sorangium</taxon>
    </lineage>
</organism>
<sequence length="245" mass="26519">MKEVRSDQRRPASETPVPRSGVQRSVPRSVIPASAPVTEGTLFGPSGAAFEVRPSDPLLGNIELDAVLANVPEFYAMKGMFFNALTSQLGERFAQVAPTLSSTPRGGAYLPFSDYPLRDFLRLYDAAARLSHPNRSSREAYRRVARQQLTAFAESALGRITMHLATDPGAALMRYTGSLGALMKGPSARARQLGASEVQIELLGYRGVLEYPLGNFEALVMGYGARPTIAVDVRGADALQFVVSW</sequence>
<dbReference type="OrthoDB" id="5500695at2"/>
<dbReference type="NCBIfam" id="TIGR02265">
    <property type="entry name" value="Mxa_TIGR02265"/>
    <property type="match status" value="1"/>
</dbReference>
<reference evidence="2 3" key="1">
    <citation type="submission" date="2015-09" db="EMBL/GenBank/DDBJ databases">
        <title>Sorangium comparison.</title>
        <authorList>
            <person name="Zaburannyi N."/>
            <person name="Bunk B."/>
            <person name="Overmann J."/>
            <person name="Mueller R."/>
        </authorList>
    </citation>
    <scope>NUCLEOTIDE SEQUENCE [LARGE SCALE GENOMIC DNA]</scope>
    <source>
        <strain evidence="2 3">So ce26</strain>
    </source>
</reference>
<accession>A0A2L0F258</accession>
<feature type="region of interest" description="Disordered" evidence="1">
    <location>
        <begin position="1"/>
        <end position="30"/>
    </location>
</feature>
<evidence type="ECO:0000313" key="3">
    <source>
        <dbReference type="Proteomes" id="UP000238348"/>
    </source>
</evidence>
<evidence type="ECO:0008006" key="4">
    <source>
        <dbReference type="Google" id="ProtNLM"/>
    </source>
</evidence>
<evidence type="ECO:0000256" key="1">
    <source>
        <dbReference type="SAM" id="MobiDB-lite"/>
    </source>
</evidence>
<feature type="compositionally biased region" description="Basic and acidic residues" evidence="1">
    <location>
        <begin position="1"/>
        <end position="12"/>
    </location>
</feature>